<comment type="caution">
    <text evidence="1">The sequence shown here is derived from an EMBL/GenBank/DDBJ whole genome shotgun (WGS) entry which is preliminary data.</text>
</comment>
<keyword evidence="2" id="KW-1185">Reference proteome</keyword>
<dbReference type="AlphaFoldDB" id="A0A0V1N5G3"/>
<reference evidence="1 2" key="1">
    <citation type="submission" date="2015-01" db="EMBL/GenBank/DDBJ databases">
        <title>Evolution of Trichinella species and genotypes.</title>
        <authorList>
            <person name="Korhonen P.K."/>
            <person name="Edoardo P."/>
            <person name="Giuseppe L.R."/>
            <person name="Gasser R.B."/>
        </authorList>
    </citation>
    <scope>NUCLEOTIDE SEQUENCE [LARGE SCALE GENOMIC DNA]</scope>
    <source>
        <strain evidence="1">ISS1980</strain>
    </source>
</reference>
<organism evidence="1 2">
    <name type="scientific">Trichinella papuae</name>
    <dbReference type="NCBI Taxonomy" id="268474"/>
    <lineage>
        <taxon>Eukaryota</taxon>
        <taxon>Metazoa</taxon>
        <taxon>Ecdysozoa</taxon>
        <taxon>Nematoda</taxon>
        <taxon>Enoplea</taxon>
        <taxon>Dorylaimia</taxon>
        <taxon>Trichinellida</taxon>
        <taxon>Trichinellidae</taxon>
        <taxon>Trichinella</taxon>
    </lineage>
</organism>
<protein>
    <submittedName>
        <fullName evidence="1">Uncharacterized protein</fullName>
    </submittedName>
</protein>
<accession>A0A0V1N5G3</accession>
<gene>
    <name evidence="1" type="ORF">T10_8143</name>
</gene>
<evidence type="ECO:0000313" key="2">
    <source>
        <dbReference type="Proteomes" id="UP000054843"/>
    </source>
</evidence>
<evidence type="ECO:0000313" key="1">
    <source>
        <dbReference type="EMBL" id="KRZ79227.1"/>
    </source>
</evidence>
<dbReference type="EMBL" id="JYDO01000007">
    <property type="protein sequence ID" value="KRZ79227.1"/>
    <property type="molecule type" value="Genomic_DNA"/>
</dbReference>
<name>A0A0V1N5G3_9BILA</name>
<dbReference type="Proteomes" id="UP000054843">
    <property type="component" value="Unassembled WGS sequence"/>
</dbReference>
<proteinExistence type="predicted"/>
<sequence length="68" mass="7911">MTLFIAHPKQLNDNGRTLILFEILTAENKSASHPTVQHNTFYVYYNKEYNFENEFNSLKKFPIIAAAC</sequence>